<evidence type="ECO:0000256" key="3">
    <source>
        <dbReference type="ARBA" id="ARBA00022839"/>
    </source>
</evidence>
<reference evidence="6 7" key="1">
    <citation type="submission" date="2018-12" db="EMBL/GenBank/DDBJ databases">
        <title>Unveiling genomic diversity among members of the Bifidobacterium pseudolongum species, a widely distributed gut commensal of the animal kingdom.</title>
        <authorList>
            <person name="Lugli G.A."/>
            <person name="Duranti S."/>
            <person name="Albert K."/>
            <person name="Mancabelli L."/>
            <person name="Napoli S."/>
            <person name="Viappiani A."/>
            <person name="Anzalone R."/>
            <person name="Longhi G."/>
            <person name="Milani C."/>
            <person name="Turroni F."/>
            <person name="Alessandri G."/>
            <person name="Sela D.A."/>
            <person name="Van Sinderen D."/>
            <person name="Ventura M."/>
        </authorList>
    </citation>
    <scope>NUCLEOTIDE SEQUENCE [LARGE SCALE GENOMIC DNA]</scope>
    <source>
        <strain evidence="6 7">2017B</strain>
    </source>
</reference>
<dbReference type="InterPro" id="IPR013520">
    <property type="entry name" value="Ribonucl_H"/>
</dbReference>
<feature type="transmembrane region" description="Helical" evidence="4">
    <location>
        <begin position="493"/>
        <end position="512"/>
    </location>
</feature>
<dbReference type="SUPFAM" id="SSF53098">
    <property type="entry name" value="Ribonuclease H-like"/>
    <property type="match status" value="1"/>
</dbReference>
<keyword evidence="4" id="KW-0472">Membrane</keyword>
<dbReference type="GO" id="GO:0003676">
    <property type="term" value="F:nucleic acid binding"/>
    <property type="evidence" value="ECO:0007669"/>
    <property type="project" value="InterPro"/>
</dbReference>
<proteinExistence type="predicted"/>
<dbReference type="GO" id="GO:0008408">
    <property type="term" value="F:3'-5' exonuclease activity"/>
    <property type="evidence" value="ECO:0007669"/>
    <property type="project" value="TreeGrafter"/>
</dbReference>
<dbReference type="InterPro" id="IPR036397">
    <property type="entry name" value="RNaseH_sf"/>
</dbReference>
<dbReference type="Proteomes" id="UP000291920">
    <property type="component" value="Unassembled WGS sequence"/>
</dbReference>
<gene>
    <name evidence="6" type="ORF">PG2017B_1297</name>
</gene>
<keyword evidence="4" id="KW-0812">Transmembrane</keyword>
<keyword evidence="3" id="KW-0269">Exonuclease</keyword>
<dbReference type="SMART" id="SM00479">
    <property type="entry name" value="EXOIII"/>
    <property type="match status" value="1"/>
</dbReference>
<comment type="caution">
    <text evidence="6">The sequence shown here is derived from an EMBL/GenBank/DDBJ whole genome shotgun (WGS) entry which is preliminary data.</text>
</comment>
<evidence type="ECO:0000256" key="4">
    <source>
        <dbReference type="SAM" id="Phobius"/>
    </source>
</evidence>
<dbReference type="Gene3D" id="3.30.420.10">
    <property type="entry name" value="Ribonuclease H-like superfamily/Ribonuclease H"/>
    <property type="match status" value="1"/>
</dbReference>
<keyword evidence="2" id="KW-0378">Hydrolase</keyword>
<dbReference type="PANTHER" id="PTHR30231">
    <property type="entry name" value="DNA POLYMERASE III SUBUNIT EPSILON"/>
    <property type="match status" value="1"/>
</dbReference>
<name>A0A4Q5AIL2_9BIFI</name>
<organism evidence="6 7">
    <name type="scientific">Bifidobacterium pseudolongum subsp. globosum</name>
    <dbReference type="NCBI Taxonomy" id="1690"/>
    <lineage>
        <taxon>Bacteria</taxon>
        <taxon>Bacillati</taxon>
        <taxon>Actinomycetota</taxon>
        <taxon>Actinomycetes</taxon>
        <taxon>Bifidobacteriales</taxon>
        <taxon>Bifidobacteriaceae</taxon>
        <taxon>Bifidobacterium</taxon>
    </lineage>
</organism>
<evidence type="ECO:0000256" key="2">
    <source>
        <dbReference type="ARBA" id="ARBA00022801"/>
    </source>
</evidence>
<sequence>MSAHHAWRICSRIHTARRHYESFWHSARYYKYHHHKHSMQRSPTWLQRIIRKPPPAPVRARQSNPACQTCLGGLPTSRPTMLPNISINLISPPSMATPNASRRRSRNSRKKVLHCIVVALSMRHYTRQKGTLMGDRYEDGMNRFFGETIVNFTPGASVCSAYPLHGNQTFHDCTVTLERPTGKSGVKPHAVLRDGEGSVVLDVGARAVSLYRALLVLEGKPIRELHWSEEPSMYSDSNYLKIRILSGSPNAGTPKTIERIFLDTETTGLDPDDDEILQLSIIDGDGNVLLNNKYRPERHSVWYDAQRIHQIAPSDVASCPPITEDLARIQAILDNAQQVYAFNAPFDFAFLGALGLHLDSERGFDTMRLYARKFHRKEYVKLTVAASESRYSYHAHDALADCYATLHVQRRVDGIRPLKQPKALNVNTPAVTASTQNQARLVPMQGASSIAQQQVIPAVSRTTRVMIVAAQILFWVLTAILALFVAATFAVPAGLIFDIPLALICIMLWRWIRKKKQCSISTGVTGGPAAPKHVSDAIK</sequence>
<protein>
    <submittedName>
        <fullName evidence="6">DNA polymerase III subunit epsilon</fullName>
    </submittedName>
</protein>
<evidence type="ECO:0000259" key="5">
    <source>
        <dbReference type="SMART" id="SM00479"/>
    </source>
</evidence>
<dbReference type="Pfam" id="PF00929">
    <property type="entry name" value="RNase_T"/>
    <property type="match status" value="1"/>
</dbReference>
<dbReference type="PANTHER" id="PTHR30231:SF4">
    <property type="entry name" value="PROTEIN NEN2"/>
    <property type="match status" value="1"/>
</dbReference>
<dbReference type="EMBL" id="RYUT01000003">
    <property type="protein sequence ID" value="RYQ30014.1"/>
    <property type="molecule type" value="Genomic_DNA"/>
</dbReference>
<dbReference type="CDD" id="cd06127">
    <property type="entry name" value="DEDDh"/>
    <property type="match status" value="1"/>
</dbReference>
<evidence type="ECO:0000256" key="1">
    <source>
        <dbReference type="ARBA" id="ARBA00022722"/>
    </source>
</evidence>
<dbReference type="InterPro" id="IPR012337">
    <property type="entry name" value="RNaseH-like_sf"/>
</dbReference>
<keyword evidence="4" id="KW-1133">Transmembrane helix</keyword>
<keyword evidence="1" id="KW-0540">Nuclease</keyword>
<feature type="transmembrane region" description="Helical" evidence="4">
    <location>
        <begin position="465"/>
        <end position="487"/>
    </location>
</feature>
<dbReference type="AlphaFoldDB" id="A0A4Q5AIL2"/>
<evidence type="ECO:0000313" key="7">
    <source>
        <dbReference type="Proteomes" id="UP000291920"/>
    </source>
</evidence>
<evidence type="ECO:0000313" key="6">
    <source>
        <dbReference type="EMBL" id="RYQ30014.1"/>
    </source>
</evidence>
<feature type="domain" description="Exonuclease" evidence="5">
    <location>
        <begin position="258"/>
        <end position="418"/>
    </location>
</feature>
<accession>A0A4Q5AIL2</accession>